<dbReference type="SUPFAM" id="SSF53474">
    <property type="entry name" value="alpha/beta-Hydrolases"/>
    <property type="match status" value="1"/>
</dbReference>
<dbReference type="PANTHER" id="PTHR43194:SF2">
    <property type="entry name" value="PEROXISOMAL MEMBRANE PROTEIN LPX1"/>
    <property type="match status" value="1"/>
</dbReference>
<gene>
    <name evidence="3" type="ORF">LTR09_007615</name>
</gene>
<dbReference type="Gene3D" id="3.40.50.1820">
    <property type="entry name" value="alpha/beta hydrolase"/>
    <property type="match status" value="1"/>
</dbReference>
<keyword evidence="4" id="KW-1185">Reference proteome</keyword>
<dbReference type="InterPro" id="IPR050228">
    <property type="entry name" value="Carboxylesterase_BioH"/>
</dbReference>
<dbReference type="PANTHER" id="PTHR43194">
    <property type="entry name" value="HYDROLASE ALPHA/BETA FOLD FAMILY"/>
    <property type="match status" value="1"/>
</dbReference>
<feature type="region of interest" description="Disordered" evidence="1">
    <location>
        <begin position="1"/>
        <end position="20"/>
    </location>
</feature>
<dbReference type="InterPro" id="IPR029058">
    <property type="entry name" value="AB_hydrolase_fold"/>
</dbReference>
<comment type="caution">
    <text evidence="3">The sequence shown here is derived from an EMBL/GenBank/DDBJ whole genome shotgun (WGS) entry which is preliminary data.</text>
</comment>
<dbReference type="Proteomes" id="UP001271007">
    <property type="component" value="Unassembled WGS sequence"/>
</dbReference>
<sequence length="459" mass="50982">MPRAKKQKTATNGNMGSQAHAWTDLPSQLTAAIEKVNQVSGKDAQLQAFTTSNAIEGPATWGVKSHGSDDVILCTVTNGKAELRTGSSKDALFTLVAQPEQWQEFFKQTPVAPYQSYWGMFGMNIKQEGISVEGDQTAFAHWTHVWRRVLELLHDQLVGETPADTEPELDDDQIVGRYAYITAPLWGRCKCFYEQAGNGSQEILFLHTAGSDSRQYHGVMNDKRMLEKCHMTAVDLPAHGRSFPYEGYQPGNHTNNEDAYVGFIAATIKKLGLKNAIVCGASMAGQVCLAVAVRNKEVGAMGTIPLQGSDYLVLNLAGNMERQWYDRSPYVNQSLFNPEWIYGMMSPTAPLVNRQLIWHMYSAQAYGIFHGDLDFYFGGWDGRDRMKDIDTKSCPVYMLTGEYDWSNTPAMSQETADKINGGKHSAMKGLGHFPATENPKVFVGYVLEAIDHIQKTHQG</sequence>
<dbReference type="Pfam" id="PF12697">
    <property type="entry name" value="Abhydrolase_6"/>
    <property type="match status" value="1"/>
</dbReference>
<accession>A0AAJ0G7K7</accession>
<evidence type="ECO:0000256" key="1">
    <source>
        <dbReference type="SAM" id="MobiDB-lite"/>
    </source>
</evidence>
<feature type="domain" description="AB hydrolase-1" evidence="2">
    <location>
        <begin position="203"/>
        <end position="443"/>
    </location>
</feature>
<evidence type="ECO:0000313" key="4">
    <source>
        <dbReference type="Proteomes" id="UP001271007"/>
    </source>
</evidence>
<reference evidence="3" key="1">
    <citation type="submission" date="2023-04" db="EMBL/GenBank/DDBJ databases">
        <title>Black Yeasts Isolated from many extreme environments.</title>
        <authorList>
            <person name="Coleine C."/>
            <person name="Stajich J.E."/>
            <person name="Selbmann L."/>
        </authorList>
    </citation>
    <scope>NUCLEOTIDE SEQUENCE</scope>
    <source>
        <strain evidence="3">CCFEE 5312</strain>
    </source>
</reference>
<name>A0AAJ0G7K7_9PEZI</name>
<proteinExistence type="predicted"/>
<protein>
    <recommendedName>
        <fullName evidence="2">AB hydrolase-1 domain-containing protein</fullName>
    </recommendedName>
</protein>
<evidence type="ECO:0000313" key="3">
    <source>
        <dbReference type="EMBL" id="KAK3051219.1"/>
    </source>
</evidence>
<dbReference type="InterPro" id="IPR000073">
    <property type="entry name" value="AB_hydrolase_1"/>
</dbReference>
<dbReference type="EMBL" id="JAWDJX010000027">
    <property type="protein sequence ID" value="KAK3051219.1"/>
    <property type="molecule type" value="Genomic_DNA"/>
</dbReference>
<dbReference type="AlphaFoldDB" id="A0AAJ0G7K7"/>
<organism evidence="3 4">
    <name type="scientific">Extremus antarcticus</name>
    <dbReference type="NCBI Taxonomy" id="702011"/>
    <lineage>
        <taxon>Eukaryota</taxon>
        <taxon>Fungi</taxon>
        <taxon>Dikarya</taxon>
        <taxon>Ascomycota</taxon>
        <taxon>Pezizomycotina</taxon>
        <taxon>Dothideomycetes</taxon>
        <taxon>Dothideomycetidae</taxon>
        <taxon>Mycosphaerellales</taxon>
        <taxon>Extremaceae</taxon>
        <taxon>Extremus</taxon>
    </lineage>
</organism>
<evidence type="ECO:0000259" key="2">
    <source>
        <dbReference type="Pfam" id="PF12697"/>
    </source>
</evidence>